<dbReference type="AlphaFoldDB" id="A0AAD7VS93"/>
<organism evidence="2 3">
    <name type="scientific">Lipomyces tetrasporus</name>
    <dbReference type="NCBI Taxonomy" id="54092"/>
    <lineage>
        <taxon>Eukaryota</taxon>
        <taxon>Fungi</taxon>
        <taxon>Dikarya</taxon>
        <taxon>Ascomycota</taxon>
        <taxon>Saccharomycotina</taxon>
        <taxon>Lipomycetes</taxon>
        <taxon>Lipomycetales</taxon>
        <taxon>Lipomycetaceae</taxon>
        <taxon>Lipomyces</taxon>
    </lineage>
</organism>
<sequence length="153" mass="17506">MRALQGVRGQSGTGVNPSRQEPSHLVHYRSQRRLVDRRQGGSLYRLVRNSVRFYLRDSLFSHWVFVFPGGFPYALVQMDVPFYRFLLGDLYASTATRLSGREGGLDCCTGGAVRLARNSVRFLPPGIFVFPLGFCFARRNFPYTFVQMDVPFR</sequence>
<dbReference type="EMBL" id="JARPMG010000005">
    <property type="protein sequence ID" value="KAJ8100792.1"/>
    <property type="molecule type" value="Genomic_DNA"/>
</dbReference>
<protein>
    <submittedName>
        <fullName evidence="2">Uncharacterized protein</fullName>
    </submittedName>
</protein>
<dbReference type="RefSeq" id="XP_056044242.1">
    <property type="nucleotide sequence ID" value="XM_056184082.1"/>
</dbReference>
<name>A0AAD7VS93_9ASCO</name>
<evidence type="ECO:0000313" key="3">
    <source>
        <dbReference type="Proteomes" id="UP001217417"/>
    </source>
</evidence>
<proteinExistence type="predicted"/>
<evidence type="ECO:0000313" key="2">
    <source>
        <dbReference type="EMBL" id="KAJ8100792.1"/>
    </source>
</evidence>
<feature type="compositionally biased region" description="Polar residues" evidence="1">
    <location>
        <begin position="8"/>
        <end position="20"/>
    </location>
</feature>
<gene>
    <name evidence="2" type="ORF">POJ06DRAFT_111634</name>
</gene>
<keyword evidence="3" id="KW-1185">Reference proteome</keyword>
<comment type="caution">
    <text evidence="2">The sequence shown here is derived from an EMBL/GenBank/DDBJ whole genome shotgun (WGS) entry which is preliminary data.</text>
</comment>
<reference evidence="2" key="1">
    <citation type="submission" date="2023-03" db="EMBL/GenBank/DDBJ databases">
        <title>Near-Complete genome sequence of Lipomyces tetrasporous NRRL Y-64009, an oleaginous yeast capable of growing on lignocellulosic hydrolysates.</title>
        <authorList>
            <consortium name="Lawrence Berkeley National Laboratory"/>
            <person name="Jagtap S.S."/>
            <person name="Liu J.-J."/>
            <person name="Walukiewicz H.E."/>
            <person name="Pangilinan J."/>
            <person name="Lipzen A."/>
            <person name="Ahrendt S."/>
            <person name="Koriabine M."/>
            <person name="Cobaugh K."/>
            <person name="Salamov A."/>
            <person name="Yoshinaga Y."/>
            <person name="Ng V."/>
            <person name="Daum C."/>
            <person name="Grigoriev I.V."/>
            <person name="Slininger P.J."/>
            <person name="Dien B.S."/>
            <person name="Jin Y.-S."/>
            <person name="Rao C.V."/>
        </authorList>
    </citation>
    <scope>NUCLEOTIDE SEQUENCE</scope>
    <source>
        <strain evidence="2">NRRL Y-64009</strain>
    </source>
</reference>
<dbReference type="Proteomes" id="UP001217417">
    <property type="component" value="Unassembled WGS sequence"/>
</dbReference>
<dbReference type="GeneID" id="80879248"/>
<feature type="region of interest" description="Disordered" evidence="1">
    <location>
        <begin position="1"/>
        <end position="23"/>
    </location>
</feature>
<accession>A0AAD7VS93</accession>
<evidence type="ECO:0000256" key="1">
    <source>
        <dbReference type="SAM" id="MobiDB-lite"/>
    </source>
</evidence>